<keyword evidence="1" id="KW-0812">Transmembrane</keyword>
<feature type="transmembrane region" description="Helical" evidence="1">
    <location>
        <begin position="141"/>
        <end position="158"/>
    </location>
</feature>
<feature type="transmembrane region" description="Helical" evidence="1">
    <location>
        <begin position="21"/>
        <end position="41"/>
    </location>
</feature>
<dbReference type="AlphaFoldDB" id="D1QVB8"/>
<evidence type="ECO:0000313" key="2">
    <source>
        <dbReference type="EMBL" id="EFB30784.1"/>
    </source>
</evidence>
<keyword evidence="1" id="KW-0472">Membrane</keyword>
<dbReference type="EMBL" id="ACUZ02000056">
    <property type="protein sequence ID" value="EFB30784.1"/>
    <property type="molecule type" value="Genomic_DNA"/>
</dbReference>
<evidence type="ECO:0008006" key="4">
    <source>
        <dbReference type="Google" id="ProtNLM"/>
    </source>
</evidence>
<reference evidence="2 3" key="1">
    <citation type="submission" date="2009-11" db="EMBL/GenBank/DDBJ databases">
        <authorList>
            <person name="Weinstock G."/>
            <person name="Sodergren E."/>
            <person name="Clifton S."/>
            <person name="Fulton L."/>
            <person name="Fulton B."/>
            <person name="Courtney L."/>
            <person name="Fronick C."/>
            <person name="Harrison M."/>
            <person name="Strong C."/>
            <person name="Farmer C."/>
            <person name="Delahaunty K."/>
            <person name="Markovic C."/>
            <person name="Hall O."/>
            <person name="Minx P."/>
            <person name="Tomlinson C."/>
            <person name="Mitreva M."/>
            <person name="Nelson J."/>
            <person name="Hou S."/>
            <person name="Wollam A."/>
            <person name="Pepin K.H."/>
            <person name="Johnson M."/>
            <person name="Bhonagiri V."/>
            <person name="Nash W.E."/>
            <person name="Warren W."/>
            <person name="Chinwalla A."/>
            <person name="Mardis E.R."/>
            <person name="Wilson R.K."/>
        </authorList>
    </citation>
    <scope>NUCLEOTIDE SEQUENCE [LARGE SCALE GENOMIC DNA]</scope>
    <source>
        <strain evidence="2 3">F0302</strain>
    </source>
</reference>
<feature type="transmembrane region" description="Helical" evidence="1">
    <location>
        <begin position="116"/>
        <end position="135"/>
    </location>
</feature>
<dbReference type="STRING" id="649760.HMPREF0971_03043"/>
<feature type="transmembrane region" description="Helical" evidence="1">
    <location>
        <begin position="270"/>
        <end position="287"/>
    </location>
</feature>
<feature type="transmembrane region" description="Helical" evidence="1">
    <location>
        <begin position="245"/>
        <end position="264"/>
    </location>
</feature>
<feature type="transmembrane region" description="Helical" evidence="1">
    <location>
        <begin position="165"/>
        <end position="198"/>
    </location>
</feature>
<proteinExistence type="predicted"/>
<sequence length="486" mass="55660">MQNRNHPITLCNKLSHQWAMWGIILTLPLVFYGVTLLMPTFDDFTYFTAPYPKSLSERLIPFGSYWRPFDALFGYFIEHHINLFPFANHLCIFTGHVVNTFLLYRLLKWLKVNTLALNFGILYFYMAPGVLGTVLDIDSINQTYSLLFDLVGLICYITQKGRWRLVGWIACTYVATLFKENGITWFVITPLLAGIFLHHSKQTAFRFVAVGVLCVLLYAAVRLSFPVNYSPFNHEYIETTIVAKLKDIFAFIGLTFLPLDYVALVHDRNYLWAICSAVLTLSFFGYISVKGRQTMFGKTGLLLLLCVLIAAAPHLATVFTAMHAYGLMPLMVLLWALIITRLPRKPLLLSLMTVSLFTMSLIALHHWHETYLSGLRQERISKQALHALGEPVDSIFSINIVDGYRKYSTFCVRPTDAFAWGNSVQLRTAYRWPQTWEDVSIPEKQRSRVPEIADSAYRAGFQKVLLIEHETVMPVAKRNAQDKQKP</sequence>
<dbReference type="RefSeq" id="WP_004375484.1">
    <property type="nucleotide sequence ID" value="NZ_GG703889.1"/>
</dbReference>
<keyword evidence="1" id="KW-1133">Transmembrane helix</keyword>
<feature type="transmembrane region" description="Helical" evidence="1">
    <location>
        <begin position="204"/>
        <end position="225"/>
    </location>
</feature>
<name>D1QVB8_9BACT</name>
<dbReference type="Proteomes" id="UP000004079">
    <property type="component" value="Unassembled WGS sequence"/>
</dbReference>
<feature type="transmembrane region" description="Helical" evidence="1">
    <location>
        <begin position="347"/>
        <end position="367"/>
    </location>
</feature>
<gene>
    <name evidence="2" type="ORF">HMPREF0971_03043</name>
</gene>
<evidence type="ECO:0000256" key="1">
    <source>
        <dbReference type="SAM" id="Phobius"/>
    </source>
</evidence>
<organism evidence="2 3">
    <name type="scientific">Segatella oris F0302</name>
    <dbReference type="NCBI Taxonomy" id="649760"/>
    <lineage>
        <taxon>Bacteria</taxon>
        <taxon>Pseudomonadati</taxon>
        <taxon>Bacteroidota</taxon>
        <taxon>Bacteroidia</taxon>
        <taxon>Bacteroidales</taxon>
        <taxon>Prevotellaceae</taxon>
        <taxon>Segatella</taxon>
    </lineage>
</organism>
<evidence type="ECO:0000313" key="3">
    <source>
        <dbReference type="Proteomes" id="UP000004079"/>
    </source>
</evidence>
<comment type="caution">
    <text evidence="2">The sequence shown here is derived from an EMBL/GenBank/DDBJ whole genome shotgun (WGS) entry which is preliminary data.</text>
</comment>
<feature type="transmembrane region" description="Helical" evidence="1">
    <location>
        <begin position="299"/>
        <end position="316"/>
    </location>
</feature>
<feature type="transmembrane region" description="Helical" evidence="1">
    <location>
        <begin position="322"/>
        <end position="340"/>
    </location>
</feature>
<dbReference type="HOGENOM" id="CLU_574724_0_0_10"/>
<protein>
    <recommendedName>
        <fullName evidence="4">Glycosyltransferase RgtA/B/C/D-like domain-containing protein</fullName>
    </recommendedName>
</protein>
<accession>D1QVB8</accession>
<feature type="transmembrane region" description="Helical" evidence="1">
    <location>
        <begin position="86"/>
        <end position="104"/>
    </location>
</feature>